<proteinExistence type="inferred from homology"/>
<accession>A0A3Q3G5N7</accession>
<dbReference type="Pfam" id="PF03372">
    <property type="entry name" value="Exo_endo_phos"/>
    <property type="match status" value="1"/>
</dbReference>
<dbReference type="PANTHER" id="PTHR12121">
    <property type="entry name" value="CARBON CATABOLITE REPRESSOR PROTEIN 4"/>
    <property type="match status" value="1"/>
</dbReference>
<name>A0A3Q3G5N7_9LABR</name>
<sequence>MGGGVTRLYSNLTPTLSSMSPLPLQPVEDKLDPGSPLCPPDPAELLQQCEEALRDRPPRFHRKFTELSDGDGSTSSPIRVMQWNILAQALGEGLDSFVQCPMEEILTYRPHILCLQEVDHYYDTFQPILAGLGYSSNFCPKPWSPCLGVEGNNGPDGCALFYDQSRFEFLDSMNMRLSAMRIPTNQVGEIHLKRGRCLCVAVTHLKARSGWEWFRSAQGSDLLRNLQNLEVYQRFAGSPLGLESAYKKLSQDGLTEPEYTTWKIRPTGECLLHMPTEEQIGPNRLPSFSYPSDHLSLVCDLSFKEKSEEEMMN</sequence>
<dbReference type="GeneTree" id="ENSGT00940000155249"/>
<dbReference type="InterPro" id="IPR050410">
    <property type="entry name" value="CCR4/nocturin_mRNA_transcr"/>
</dbReference>
<feature type="domain" description="Endonuclease/exonuclease/phosphatase" evidence="4">
    <location>
        <begin position="82"/>
        <end position="185"/>
    </location>
</feature>
<keyword evidence="2" id="KW-0378">Hydrolase</keyword>
<reference evidence="5" key="2">
    <citation type="submission" date="2025-09" db="UniProtKB">
        <authorList>
            <consortium name="Ensembl"/>
        </authorList>
    </citation>
    <scope>IDENTIFICATION</scope>
</reference>
<dbReference type="Proteomes" id="UP000261660">
    <property type="component" value="Unplaced"/>
</dbReference>
<dbReference type="AlphaFoldDB" id="A0A3Q3G5N7"/>
<organism evidence="5 6">
    <name type="scientific">Labrus bergylta</name>
    <name type="common">ballan wrasse</name>
    <dbReference type="NCBI Taxonomy" id="56723"/>
    <lineage>
        <taxon>Eukaryota</taxon>
        <taxon>Metazoa</taxon>
        <taxon>Chordata</taxon>
        <taxon>Craniata</taxon>
        <taxon>Vertebrata</taxon>
        <taxon>Euteleostomi</taxon>
        <taxon>Actinopterygii</taxon>
        <taxon>Neopterygii</taxon>
        <taxon>Teleostei</taxon>
        <taxon>Neoteleostei</taxon>
        <taxon>Acanthomorphata</taxon>
        <taxon>Eupercaria</taxon>
        <taxon>Labriformes</taxon>
        <taxon>Labridae</taxon>
        <taxon>Labrus</taxon>
    </lineage>
</organism>
<evidence type="ECO:0000313" key="6">
    <source>
        <dbReference type="Proteomes" id="UP000261660"/>
    </source>
</evidence>
<dbReference type="STRING" id="56723.ENSLBEP00000028451"/>
<evidence type="ECO:0000256" key="1">
    <source>
        <dbReference type="ARBA" id="ARBA00010774"/>
    </source>
</evidence>
<dbReference type="GO" id="GO:0000175">
    <property type="term" value="F:3'-5'-RNA exonuclease activity"/>
    <property type="evidence" value="ECO:0007669"/>
    <property type="project" value="TreeGrafter"/>
</dbReference>
<evidence type="ECO:0000313" key="5">
    <source>
        <dbReference type="Ensembl" id="ENSLBEP00000028451.1"/>
    </source>
</evidence>
<dbReference type="InterPro" id="IPR005135">
    <property type="entry name" value="Endo/exonuclease/phosphatase"/>
</dbReference>
<protein>
    <recommendedName>
        <fullName evidence="3">Nocturnin</fullName>
    </recommendedName>
</protein>
<comment type="similarity">
    <text evidence="1">Belongs to the CCR4/nocturin family.</text>
</comment>
<dbReference type="InterPro" id="IPR036691">
    <property type="entry name" value="Endo/exonu/phosph_ase_sf"/>
</dbReference>
<dbReference type="PANTHER" id="PTHR12121:SF45">
    <property type="entry name" value="NOCTURNIN"/>
    <property type="match status" value="1"/>
</dbReference>
<dbReference type="GO" id="GO:0006139">
    <property type="term" value="P:nucleobase-containing compound metabolic process"/>
    <property type="evidence" value="ECO:0007669"/>
    <property type="project" value="UniProtKB-ARBA"/>
</dbReference>
<evidence type="ECO:0000256" key="3">
    <source>
        <dbReference type="ARBA" id="ARBA00023807"/>
    </source>
</evidence>
<reference evidence="5" key="1">
    <citation type="submission" date="2025-08" db="UniProtKB">
        <authorList>
            <consortium name="Ensembl"/>
        </authorList>
    </citation>
    <scope>IDENTIFICATION</scope>
</reference>
<dbReference type="SUPFAM" id="SSF56219">
    <property type="entry name" value="DNase I-like"/>
    <property type="match status" value="1"/>
</dbReference>
<dbReference type="Ensembl" id="ENSLBET00000029792.1">
    <property type="protein sequence ID" value="ENSLBEP00000028451.1"/>
    <property type="gene ID" value="ENSLBEG00000021526.1"/>
</dbReference>
<evidence type="ECO:0000256" key="2">
    <source>
        <dbReference type="ARBA" id="ARBA00022801"/>
    </source>
</evidence>
<keyword evidence="6" id="KW-1185">Reference proteome</keyword>
<dbReference type="InParanoid" id="A0A3Q3G5N7"/>
<dbReference type="Gene3D" id="3.60.10.10">
    <property type="entry name" value="Endonuclease/exonuclease/phosphatase"/>
    <property type="match status" value="2"/>
</dbReference>
<evidence type="ECO:0000259" key="4">
    <source>
        <dbReference type="Pfam" id="PF03372"/>
    </source>
</evidence>